<reference evidence="1 2" key="1">
    <citation type="submission" date="2018-10" db="EMBL/GenBank/DDBJ databases">
        <title>GWAS and RNA-Seq identify cryptic mechanisms of antimicrobial resistance in Acinetobacter baumannii.</title>
        <authorList>
            <person name="Sahl J.W."/>
        </authorList>
    </citation>
    <scope>NUCLEOTIDE SEQUENCE [LARGE SCALE GENOMIC DNA]</scope>
    <source>
        <strain evidence="1 2">TG28175</strain>
    </source>
</reference>
<proteinExistence type="predicted"/>
<accession>A0A3R9T677</accession>
<evidence type="ECO:0000313" key="1">
    <source>
        <dbReference type="EMBL" id="RSR47078.1"/>
    </source>
</evidence>
<organism evidence="1 2">
    <name type="scientific">Acinetobacter baumannii</name>
    <dbReference type="NCBI Taxonomy" id="470"/>
    <lineage>
        <taxon>Bacteria</taxon>
        <taxon>Pseudomonadati</taxon>
        <taxon>Pseudomonadota</taxon>
        <taxon>Gammaproteobacteria</taxon>
        <taxon>Moraxellales</taxon>
        <taxon>Moraxellaceae</taxon>
        <taxon>Acinetobacter</taxon>
        <taxon>Acinetobacter calcoaceticus/baumannii complex</taxon>
    </lineage>
</organism>
<comment type="caution">
    <text evidence="1">The sequence shown here is derived from an EMBL/GenBank/DDBJ whole genome shotgun (WGS) entry which is preliminary data.</text>
</comment>
<dbReference type="EMBL" id="RFDI01001261">
    <property type="protein sequence ID" value="RSR47078.1"/>
    <property type="molecule type" value="Genomic_DNA"/>
</dbReference>
<dbReference type="AlphaFoldDB" id="A0A3R9T677"/>
<sequence length="75" mass="8384">MLTTQQQALIKAIEELELAQVQKLLAEGLDPNFIDPEQGPPVSIICDGIFKWWEDVSEAYEAGTPLSQEEKQQAL</sequence>
<gene>
    <name evidence="1" type="ORF">EA686_19490</name>
</gene>
<feature type="non-terminal residue" evidence="1">
    <location>
        <position position="75"/>
    </location>
</feature>
<protein>
    <submittedName>
        <fullName evidence="1">Ankyrin repeat domain-containing protein</fullName>
    </submittedName>
</protein>
<name>A0A3R9T677_ACIBA</name>
<dbReference type="Proteomes" id="UP000280073">
    <property type="component" value="Unassembled WGS sequence"/>
</dbReference>
<evidence type="ECO:0000313" key="2">
    <source>
        <dbReference type="Proteomes" id="UP000280073"/>
    </source>
</evidence>